<feature type="compositionally biased region" description="Pro residues" evidence="1">
    <location>
        <begin position="313"/>
        <end position="326"/>
    </location>
</feature>
<name>A0AA39WSI8_9PEZI</name>
<dbReference type="Proteomes" id="UP001175000">
    <property type="component" value="Unassembled WGS sequence"/>
</dbReference>
<reference evidence="3" key="1">
    <citation type="submission" date="2023-06" db="EMBL/GenBank/DDBJ databases">
        <title>Genome-scale phylogeny and comparative genomics of the fungal order Sordariales.</title>
        <authorList>
            <consortium name="Lawrence Berkeley National Laboratory"/>
            <person name="Hensen N."/>
            <person name="Bonometti L."/>
            <person name="Westerberg I."/>
            <person name="Brannstrom I.O."/>
            <person name="Guillou S."/>
            <person name="Cros-Aarteil S."/>
            <person name="Calhoun S."/>
            <person name="Haridas S."/>
            <person name="Kuo A."/>
            <person name="Mondo S."/>
            <person name="Pangilinan J."/>
            <person name="Riley R."/>
            <person name="Labutti K."/>
            <person name="Andreopoulos B."/>
            <person name="Lipzen A."/>
            <person name="Chen C."/>
            <person name="Yanf M."/>
            <person name="Daum C."/>
            <person name="Ng V."/>
            <person name="Clum A."/>
            <person name="Steindorff A."/>
            <person name="Ohm R."/>
            <person name="Martin F."/>
            <person name="Silar P."/>
            <person name="Natvig D."/>
            <person name="Lalanne C."/>
            <person name="Gautier V."/>
            <person name="Ament-Velasquez S.L."/>
            <person name="Kruys A."/>
            <person name="Hutchinson M.I."/>
            <person name="Powell A.J."/>
            <person name="Barry K."/>
            <person name="Miller A.N."/>
            <person name="Grigoriev I.V."/>
            <person name="Debuchy R."/>
            <person name="Gladieux P."/>
            <person name="Thoren M.H."/>
            <person name="Johannesson H."/>
        </authorList>
    </citation>
    <scope>NUCLEOTIDE SEQUENCE</scope>
    <source>
        <strain evidence="3">CBS 606.72</strain>
    </source>
</reference>
<dbReference type="InterPro" id="IPR024752">
    <property type="entry name" value="Myb/SANT-like_dom"/>
</dbReference>
<evidence type="ECO:0000313" key="3">
    <source>
        <dbReference type="EMBL" id="KAK0620800.1"/>
    </source>
</evidence>
<feature type="region of interest" description="Disordered" evidence="1">
    <location>
        <begin position="1"/>
        <end position="27"/>
    </location>
</feature>
<proteinExistence type="predicted"/>
<organism evidence="3 4">
    <name type="scientific">Immersiella caudata</name>
    <dbReference type="NCBI Taxonomy" id="314043"/>
    <lineage>
        <taxon>Eukaryota</taxon>
        <taxon>Fungi</taxon>
        <taxon>Dikarya</taxon>
        <taxon>Ascomycota</taxon>
        <taxon>Pezizomycotina</taxon>
        <taxon>Sordariomycetes</taxon>
        <taxon>Sordariomycetidae</taxon>
        <taxon>Sordariales</taxon>
        <taxon>Lasiosphaeriaceae</taxon>
        <taxon>Immersiella</taxon>
    </lineage>
</organism>
<sequence>MSDEDYTTAGGANNSNHTPGKHRGPRFSWTPAYEATFFRSLVESTHLNLREGSTFKQEAWDRAIQALIEQHNAYPNKNHLINKSDNARKKFRLWRGLRENPEFHYDRATRMVTASEDAWKRHIEKEPLSRSLKGRPFEHEEYYEHLFQDVIGSGGAPKRLTKPRRKDNDMSVGLSNQDAPGTTIMDLMEANYVSAPQTHIPPPSLPSASATPSLIAPPLPSQQHPRSGSTVMPPRASIGSSALTPPEDPSLHTRKRFQPPDNNKLVSNANHQDKRRRTAAAAAHLNMQQPVANNNPPPIVSAASITSAASAAPQPPVSTPAPPTFHPDPVSRIPVLSEGGLRVANPTQQTNALVSQAALLAEALRGAKLRNGWSEQALEIFFREFSEEDMDLQLKIAEKVLTDDNKAMVFCKMTDQLRNHWVRRLREMHNQRMN</sequence>
<dbReference type="Pfam" id="PF12776">
    <property type="entry name" value="Myb_DNA-bind_3"/>
    <property type="match status" value="1"/>
</dbReference>
<dbReference type="AlphaFoldDB" id="A0AA39WSI8"/>
<protein>
    <submittedName>
        <fullName evidence="3">Myb/SANT-like DNA-binding domain-containing protein</fullName>
    </submittedName>
</protein>
<feature type="compositionally biased region" description="Polar residues" evidence="1">
    <location>
        <begin position="260"/>
        <end position="270"/>
    </location>
</feature>
<evidence type="ECO:0000313" key="4">
    <source>
        <dbReference type="Proteomes" id="UP001175000"/>
    </source>
</evidence>
<dbReference type="GO" id="GO:0003677">
    <property type="term" value="F:DNA binding"/>
    <property type="evidence" value="ECO:0007669"/>
    <property type="project" value="UniProtKB-KW"/>
</dbReference>
<accession>A0AA39WSI8</accession>
<dbReference type="PANTHER" id="PTHR46929:SF3">
    <property type="entry name" value="MYB_SANT-LIKE DOMAIN-CONTAINING PROTEIN"/>
    <property type="match status" value="1"/>
</dbReference>
<keyword evidence="4" id="KW-1185">Reference proteome</keyword>
<feature type="region of interest" description="Disordered" evidence="1">
    <location>
        <begin position="153"/>
        <end position="181"/>
    </location>
</feature>
<evidence type="ECO:0000256" key="1">
    <source>
        <dbReference type="SAM" id="MobiDB-lite"/>
    </source>
</evidence>
<gene>
    <name evidence="3" type="ORF">B0T14DRAFT_432339</name>
</gene>
<dbReference type="EMBL" id="JAULSU010000004">
    <property type="protein sequence ID" value="KAK0620800.1"/>
    <property type="molecule type" value="Genomic_DNA"/>
</dbReference>
<dbReference type="PANTHER" id="PTHR46929">
    <property type="entry name" value="EXPRESSED PROTEIN"/>
    <property type="match status" value="1"/>
</dbReference>
<keyword evidence="3" id="KW-0238">DNA-binding</keyword>
<comment type="caution">
    <text evidence="3">The sequence shown here is derived from an EMBL/GenBank/DDBJ whole genome shotgun (WGS) entry which is preliminary data.</text>
</comment>
<feature type="domain" description="Myb/SANT-like" evidence="2">
    <location>
        <begin position="28"/>
        <end position="122"/>
    </location>
</feature>
<evidence type="ECO:0000259" key="2">
    <source>
        <dbReference type="Pfam" id="PF12776"/>
    </source>
</evidence>
<feature type="region of interest" description="Disordered" evidence="1">
    <location>
        <begin position="310"/>
        <end position="330"/>
    </location>
</feature>
<feature type="region of interest" description="Disordered" evidence="1">
    <location>
        <begin position="195"/>
        <end position="281"/>
    </location>
</feature>